<dbReference type="InParanoid" id="A0A1D3D559"/>
<comment type="caution">
    <text evidence="1">The sequence shown here is derived from an EMBL/GenBank/DDBJ whole genome shotgun (WGS) entry which is preliminary data.</text>
</comment>
<dbReference type="Proteomes" id="UP000095192">
    <property type="component" value="Unassembled WGS sequence"/>
</dbReference>
<gene>
    <name evidence="1" type="ORF">cyc_00074</name>
</gene>
<organism evidence="1 2">
    <name type="scientific">Cyclospora cayetanensis</name>
    <dbReference type="NCBI Taxonomy" id="88456"/>
    <lineage>
        <taxon>Eukaryota</taxon>
        <taxon>Sar</taxon>
        <taxon>Alveolata</taxon>
        <taxon>Apicomplexa</taxon>
        <taxon>Conoidasida</taxon>
        <taxon>Coccidia</taxon>
        <taxon>Eucoccidiorida</taxon>
        <taxon>Eimeriorina</taxon>
        <taxon>Eimeriidae</taxon>
        <taxon>Cyclospora</taxon>
    </lineage>
</organism>
<keyword evidence="2" id="KW-1185">Reference proteome</keyword>
<name>A0A1D3D559_9EIME</name>
<evidence type="ECO:0000313" key="2">
    <source>
        <dbReference type="Proteomes" id="UP000095192"/>
    </source>
</evidence>
<dbReference type="AlphaFoldDB" id="A0A1D3D559"/>
<accession>A0A1D3D559</accession>
<proteinExistence type="predicted"/>
<sequence>MGVVLCQQLELQRQMDMMEWEESFLRLQRSILPPADYLAAWLRHCRLRDEVESLAGDVSDLPQMILPNMRLDGTVELLTGTALQHKERHLLQREQG</sequence>
<reference evidence="1 2" key="1">
    <citation type="journal article" date="2016" name="BMC Genomics">
        <title>Comparative genomics reveals Cyclospora cayetanensis possesses coccidia-like metabolism and invasion components but unique surface antigens.</title>
        <authorList>
            <person name="Liu S."/>
            <person name="Wang L."/>
            <person name="Zheng H."/>
            <person name="Xu Z."/>
            <person name="Roellig D.M."/>
            <person name="Li N."/>
            <person name="Frace M.A."/>
            <person name="Tang K."/>
            <person name="Arrowood M.J."/>
            <person name="Moss D.M."/>
            <person name="Zhang L."/>
            <person name="Feng Y."/>
            <person name="Xiao L."/>
        </authorList>
    </citation>
    <scope>NUCLEOTIDE SEQUENCE [LARGE SCALE GENOMIC DNA]</scope>
    <source>
        <strain evidence="1 2">CHN_HEN01</strain>
    </source>
</reference>
<dbReference type="VEuPathDB" id="ToxoDB:LOC34622905"/>
<evidence type="ECO:0000313" key="1">
    <source>
        <dbReference type="EMBL" id="OEH78591.1"/>
    </source>
</evidence>
<dbReference type="VEuPathDB" id="ToxoDB:cyc_00074"/>
<protein>
    <submittedName>
        <fullName evidence="1">Uncharacterized protein</fullName>
    </submittedName>
</protein>
<dbReference type="EMBL" id="JROU02000674">
    <property type="protein sequence ID" value="OEH78591.1"/>
    <property type="molecule type" value="Genomic_DNA"/>
</dbReference>